<dbReference type="Proteomes" id="UP001214666">
    <property type="component" value="Chromosome"/>
</dbReference>
<reference evidence="1" key="1">
    <citation type="submission" date="2023-02" db="EMBL/GenBank/DDBJ databases">
        <title>The sequence of Aeromonas hydrophila K533.</title>
        <authorList>
            <person name="Luo X."/>
        </authorList>
    </citation>
    <scope>NUCLEOTIDE SEQUENCE</scope>
    <source>
        <strain evidence="1">K533</strain>
    </source>
</reference>
<organism evidence="1 2">
    <name type="scientific">Aeromonas hydrophila</name>
    <dbReference type="NCBI Taxonomy" id="644"/>
    <lineage>
        <taxon>Bacteria</taxon>
        <taxon>Pseudomonadati</taxon>
        <taxon>Pseudomonadota</taxon>
        <taxon>Gammaproteobacteria</taxon>
        <taxon>Aeromonadales</taxon>
        <taxon>Aeromonadaceae</taxon>
        <taxon>Aeromonas</taxon>
    </lineage>
</organism>
<gene>
    <name evidence="1" type="ORF">PY771_08400</name>
</gene>
<sequence>MYIISENMQKLETEQCTNIDELKNKVQIVHTLTDEDLIRSLKAAFSYAEKYLARKLQRHTIQTCVLLPANTKGQMYMRWGNCELEYITVGGERLEHIKDYRVQRNKLQIEPVPYERELVIQYSCGFSTARGKNQIPDEVIQGILMFAGTLHQTRTDAISEPLKRAVICSENLLRPYRLRG</sequence>
<accession>A0AAX3PC18</accession>
<evidence type="ECO:0000313" key="1">
    <source>
        <dbReference type="EMBL" id="WEE28324.1"/>
    </source>
</evidence>
<dbReference type="EMBL" id="CP118942">
    <property type="protein sequence ID" value="WEE28324.1"/>
    <property type="molecule type" value="Genomic_DNA"/>
</dbReference>
<protein>
    <recommendedName>
        <fullName evidence="3">Phage gp6-like head-tail connector protein</fullName>
    </recommendedName>
</protein>
<name>A0AAX3PC18_AERHY</name>
<dbReference type="RefSeq" id="WP_275115882.1">
    <property type="nucleotide sequence ID" value="NZ_CP118942.1"/>
</dbReference>
<evidence type="ECO:0000313" key="2">
    <source>
        <dbReference type="Proteomes" id="UP001214666"/>
    </source>
</evidence>
<dbReference type="Gene3D" id="1.10.3230.30">
    <property type="entry name" value="Phage gp6-like head-tail connector protein"/>
    <property type="match status" value="1"/>
</dbReference>
<evidence type="ECO:0008006" key="3">
    <source>
        <dbReference type="Google" id="ProtNLM"/>
    </source>
</evidence>
<proteinExistence type="predicted"/>
<dbReference type="AlphaFoldDB" id="A0AAX3PC18"/>